<dbReference type="AlphaFoldDB" id="A0A8S3TGZ0"/>
<dbReference type="EMBL" id="CAJPWZ010002106">
    <property type="protein sequence ID" value="CAG2230875.1"/>
    <property type="molecule type" value="Genomic_DNA"/>
</dbReference>
<protein>
    <submittedName>
        <fullName evidence="1">Uncharacterized protein</fullName>
    </submittedName>
</protein>
<name>A0A8S3TGZ0_MYTED</name>
<reference evidence="1" key="1">
    <citation type="submission" date="2021-03" db="EMBL/GenBank/DDBJ databases">
        <authorList>
            <person name="Bekaert M."/>
        </authorList>
    </citation>
    <scope>NUCLEOTIDE SEQUENCE</scope>
</reference>
<evidence type="ECO:0000313" key="1">
    <source>
        <dbReference type="EMBL" id="CAG2230875.1"/>
    </source>
</evidence>
<comment type="caution">
    <text evidence="1">The sequence shown here is derived from an EMBL/GenBank/DDBJ whole genome shotgun (WGS) entry which is preliminary data.</text>
</comment>
<sequence>MRVDERGSYVYDEYYVHKHQHRSGCWYTGIKNLYCFHQTEVASYSYFYDISRCLLLVAEINKNSIDHIAINGKWRRPLQDVRVRRGADVGSDHHFVTANIQLKLMSASEHCRVQRFDTGKLRRIKTNHDFKLQLKNRFLVLEQHKCYNMEESETVGEQ</sequence>
<accession>A0A8S3TGZ0</accession>
<organism evidence="1 2">
    <name type="scientific">Mytilus edulis</name>
    <name type="common">Blue mussel</name>
    <dbReference type="NCBI Taxonomy" id="6550"/>
    <lineage>
        <taxon>Eukaryota</taxon>
        <taxon>Metazoa</taxon>
        <taxon>Spiralia</taxon>
        <taxon>Lophotrochozoa</taxon>
        <taxon>Mollusca</taxon>
        <taxon>Bivalvia</taxon>
        <taxon>Autobranchia</taxon>
        <taxon>Pteriomorphia</taxon>
        <taxon>Mytilida</taxon>
        <taxon>Mytiloidea</taxon>
        <taxon>Mytilidae</taxon>
        <taxon>Mytilinae</taxon>
        <taxon>Mytilus</taxon>
    </lineage>
</organism>
<keyword evidence="2" id="KW-1185">Reference proteome</keyword>
<proteinExistence type="predicted"/>
<dbReference type="OrthoDB" id="6138332at2759"/>
<evidence type="ECO:0000313" key="2">
    <source>
        <dbReference type="Proteomes" id="UP000683360"/>
    </source>
</evidence>
<gene>
    <name evidence="1" type="ORF">MEDL_43651</name>
</gene>
<dbReference type="Proteomes" id="UP000683360">
    <property type="component" value="Unassembled WGS sequence"/>
</dbReference>